<dbReference type="VEuPathDB" id="FungiDB:RhiirA1_401525"/>
<accession>A0A2I1HSH8</accession>
<proteinExistence type="predicted"/>
<sequence length="345" mass="38963">MDAPKKTQDLITGFFTHGRHKNISCIYVAQRFFAIPKAIRENVNYISLHGGHGSLTDTKRIIRQYTEESESLAPVIDDLTLQREFVVFDLRRSKSDPLSIRVRWDTSLSLISVQSEFDLSSISVQSKFNPSLIPVRSEFNPSSIPVRSKFSPYGQKAVSEAKKVQSPFDPSLNPVRSQFDPSSIPVRSEFDPSLIRVRSKFSPYGQKAVSEAKKGGHLIEFAREFPSPKERKHLLISGITAKNADTWIKYVFREAYGLSGKTLGSDFQDFLAKVRDRTADCKDRKEAESSKPETVKELFSRYEALKSSRPLDNKKIIEGIGVLLQIFSKGNMDRRALQVGINSIL</sequence>
<reference evidence="1 2" key="1">
    <citation type="submission" date="2015-10" db="EMBL/GenBank/DDBJ databases">
        <title>Genome analyses suggest a sexual origin of heterokaryosis in a supposedly ancient asexual fungus.</title>
        <authorList>
            <person name="Ropars J."/>
            <person name="Sedzielewska K."/>
            <person name="Noel J."/>
            <person name="Charron P."/>
            <person name="Farinelli L."/>
            <person name="Marton T."/>
            <person name="Kruger M."/>
            <person name="Pelin A."/>
            <person name="Brachmann A."/>
            <person name="Corradi N."/>
        </authorList>
    </citation>
    <scope>NUCLEOTIDE SEQUENCE [LARGE SCALE GENOMIC DNA]</scope>
    <source>
        <strain evidence="1 2">A4</strain>
    </source>
</reference>
<dbReference type="VEuPathDB" id="FungiDB:RhiirFUN_025282"/>
<dbReference type="Proteomes" id="UP000234323">
    <property type="component" value="Unassembled WGS sequence"/>
</dbReference>
<dbReference type="EMBL" id="LLXI01005949">
    <property type="protein sequence ID" value="PKY61835.1"/>
    <property type="molecule type" value="Genomic_DNA"/>
</dbReference>
<dbReference type="VEuPathDB" id="FungiDB:RhiirA1_485936"/>
<name>A0A2I1HSH8_9GLOM</name>
<organism evidence="1 2">
    <name type="scientific">Rhizophagus irregularis</name>
    <dbReference type="NCBI Taxonomy" id="588596"/>
    <lineage>
        <taxon>Eukaryota</taxon>
        <taxon>Fungi</taxon>
        <taxon>Fungi incertae sedis</taxon>
        <taxon>Mucoromycota</taxon>
        <taxon>Glomeromycotina</taxon>
        <taxon>Glomeromycetes</taxon>
        <taxon>Glomerales</taxon>
        <taxon>Glomeraceae</taxon>
        <taxon>Rhizophagus</taxon>
    </lineage>
</organism>
<evidence type="ECO:0000313" key="1">
    <source>
        <dbReference type="EMBL" id="PKY61835.1"/>
    </source>
</evidence>
<gene>
    <name evidence="1" type="ORF">RhiirA4_487364</name>
</gene>
<evidence type="ECO:0000313" key="2">
    <source>
        <dbReference type="Proteomes" id="UP000234323"/>
    </source>
</evidence>
<protein>
    <submittedName>
        <fullName evidence="1">Uncharacterized protein</fullName>
    </submittedName>
</protein>
<keyword evidence="2" id="KW-1185">Reference proteome</keyword>
<comment type="caution">
    <text evidence="1">The sequence shown here is derived from an EMBL/GenBank/DDBJ whole genome shotgun (WGS) entry which is preliminary data.</text>
</comment>
<dbReference type="AlphaFoldDB" id="A0A2I1HSH8"/>